<dbReference type="OrthoDB" id="2664589at2759"/>
<dbReference type="HOGENOM" id="CLU_035160_0_0_1"/>
<protein>
    <submittedName>
        <fullName evidence="1">Uncharacterized protein</fullName>
    </submittedName>
</protein>
<dbReference type="InParanoid" id="A0A0C3A389"/>
<reference evidence="1 2" key="1">
    <citation type="submission" date="2014-04" db="EMBL/GenBank/DDBJ databases">
        <authorList>
            <consortium name="DOE Joint Genome Institute"/>
            <person name="Kuo A."/>
            <person name="Kohler A."/>
            <person name="Nagy L.G."/>
            <person name="Floudas D."/>
            <person name="Copeland A."/>
            <person name="Barry K.W."/>
            <person name="Cichocki N."/>
            <person name="Veneault-Fourrey C."/>
            <person name="LaButti K."/>
            <person name="Lindquist E.A."/>
            <person name="Lipzen A."/>
            <person name="Lundell T."/>
            <person name="Morin E."/>
            <person name="Murat C."/>
            <person name="Sun H."/>
            <person name="Tunlid A."/>
            <person name="Henrissat B."/>
            <person name="Grigoriev I.V."/>
            <person name="Hibbett D.S."/>
            <person name="Martin F."/>
            <person name="Nordberg H.P."/>
            <person name="Cantor M.N."/>
            <person name="Hua S.X."/>
        </authorList>
    </citation>
    <scope>NUCLEOTIDE SEQUENCE [LARGE SCALE GENOMIC DNA]</scope>
    <source>
        <strain evidence="1 2">Foug A</strain>
    </source>
</reference>
<dbReference type="EMBL" id="KN822077">
    <property type="protein sequence ID" value="KIM59132.1"/>
    <property type="molecule type" value="Genomic_DNA"/>
</dbReference>
<sequence length="293" mass="33372">MENIKYSFTDSFLDDSADNFSFGQRKEGTLSNTVKKLAEELGRKIADIVQEHNVTVEKISKLLTSHINYKRSCEVSFSNALIWAKALEVNTAQPPGSKYSLMQHHQMVAKDPALQNLNNEAKMHLKDELQQHQSEKGMGVCATNATATQDVHATVDHIIRDLDGLAMQMGIYATLFVTRGHSYNMHSAMWYGTDNAMDFWEDVLKLEPDQVAKQFELWGYITQQDSLENMQRECLHLIETNFCQLVGNQTQLNYNNFNSAIKLKHGIDKKGWPETIPFTSPCNIANIKLIWQL</sequence>
<gene>
    <name evidence="1" type="ORF">SCLCIDRAFT_27562</name>
</gene>
<name>A0A0C3A389_9AGAM</name>
<organism evidence="1 2">
    <name type="scientific">Scleroderma citrinum Foug A</name>
    <dbReference type="NCBI Taxonomy" id="1036808"/>
    <lineage>
        <taxon>Eukaryota</taxon>
        <taxon>Fungi</taxon>
        <taxon>Dikarya</taxon>
        <taxon>Basidiomycota</taxon>
        <taxon>Agaricomycotina</taxon>
        <taxon>Agaricomycetes</taxon>
        <taxon>Agaricomycetidae</taxon>
        <taxon>Boletales</taxon>
        <taxon>Sclerodermatineae</taxon>
        <taxon>Sclerodermataceae</taxon>
        <taxon>Scleroderma</taxon>
    </lineage>
</organism>
<reference evidence="2" key="2">
    <citation type="submission" date="2015-01" db="EMBL/GenBank/DDBJ databases">
        <title>Evolutionary Origins and Diversification of the Mycorrhizal Mutualists.</title>
        <authorList>
            <consortium name="DOE Joint Genome Institute"/>
            <consortium name="Mycorrhizal Genomics Consortium"/>
            <person name="Kohler A."/>
            <person name="Kuo A."/>
            <person name="Nagy L.G."/>
            <person name="Floudas D."/>
            <person name="Copeland A."/>
            <person name="Barry K.W."/>
            <person name="Cichocki N."/>
            <person name="Veneault-Fourrey C."/>
            <person name="LaButti K."/>
            <person name="Lindquist E.A."/>
            <person name="Lipzen A."/>
            <person name="Lundell T."/>
            <person name="Morin E."/>
            <person name="Murat C."/>
            <person name="Riley R."/>
            <person name="Ohm R."/>
            <person name="Sun H."/>
            <person name="Tunlid A."/>
            <person name="Henrissat B."/>
            <person name="Grigoriev I.V."/>
            <person name="Hibbett D.S."/>
            <person name="Martin F."/>
        </authorList>
    </citation>
    <scope>NUCLEOTIDE SEQUENCE [LARGE SCALE GENOMIC DNA]</scope>
    <source>
        <strain evidence="2">Foug A</strain>
    </source>
</reference>
<evidence type="ECO:0000313" key="1">
    <source>
        <dbReference type="EMBL" id="KIM59132.1"/>
    </source>
</evidence>
<dbReference type="STRING" id="1036808.A0A0C3A389"/>
<dbReference type="Proteomes" id="UP000053989">
    <property type="component" value="Unassembled WGS sequence"/>
</dbReference>
<keyword evidence="2" id="KW-1185">Reference proteome</keyword>
<accession>A0A0C3A389</accession>
<dbReference type="AlphaFoldDB" id="A0A0C3A389"/>
<proteinExistence type="predicted"/>
<evidence type="ECO:0000313" key="2">
    <source>
        <dbReference type="Proteomes" id="UP000053989"/>
    </source>
</evidence>